<dbReference type="EMBL" id="BAAAWD010000012">
    <property type="protein sequence ID" value="GAA3015173.1"/>
    <property type="molecule type" value="Genomic_DNA"/>
</dbReference>
<gene>
    <name evidence="1" type="ORF">GCM10017559_43150</name>
</gene>
<proteinExistence type="predicted"/>
<evidence type="ECO:0000313" key="1">
    <source>
        <dbReference type="EMBL" id="GAA3015173.1"/>
    </source>
</evidence>
<comment type="caution">
    <text evidence="1">The sequence shown here is derived from an EMBL/GenBank/DDBJ whole genome shotgun (WGS) entry which is preliminary data.</text>
</comment>
<name>A0ABN3Y289_9ACTN</name>
<accession>A0ABN3Y289</accession>
<keyword evidence="2" id="KW-1185">Reference proteome</keyword>
<dbReference type="Proteomes" id="UP001499930">
    <property type="component" value="Unassembled WGS sequence"/>
</dbReference>
<protein>
    <submittedName>
        <fullName evidence="1">Uncharacterized protein</fullName>
    </submittedName>
</protein>
<dbReference type="RefSeq" id="WP_344898172.1">
    <property type="nucleotide sequence ID" value="NZ_BAAAWD010000012.1"/>
</dbReference>
<organism evidence="1 2">
    <name type="scientific">Streptosporangium longisporum</name>
    <dbReference type="NCBI Taxonomy" id="46187"/>
    <lineage>
        <taxon>Bacteria</taxon>
        <taxon>Bacillati</taxon>
        <taxon>Actinomycetota</taxon>
        <taxon>Actinomycetes</taxon>
        <taxon>Streptosporangiales</taxon>
        <taxon>Streptosporangiaceae</taxon>
        <taxon>Streptosporangium</taxon>
    </lineage>
</organism>
<evidence type="ECO:0000313" key="2">
    <source>
        <dbReference type="Proteomes" id="UP001499930"/>
    </source>
</evidence>
<reference evidence="1 2" key="1">
    <citation type="journal article" date="2019" name="Int. J. Syst. Evol. Microbiol.">
        <title>The Global Catalogue of Microorganisms (GCM) 10K type strain sequencing project: providing services to taxonomists for standard genome sequencing and annotation.</title>
        <authorList>
            <consortium name="The Broad Institute Genomics Platform"/>
            <consortium name="The Broad Institute Genome Sequencing Center for Infectious Disease"/>
            <person name="Wu L."/>
            <person name="Ma J."/>
        </authorList>
    </citation>
    <scope>NUCLEOTIDE SEQUENCE [LARGE SCALE GENOMIC DNA]</scope>
    <source>
        <strain evidence="1 2">JCM 3106</strain>
    </source>
</reference>
<sequence length="46" mass="5020">MPQIRLASDVNIFRSCRPLPGVGDVQSKALELAIARPCEAGVWPTR</sequence>